<evidence type="ECO:0000259" key="2">
    <source>
        <dbReference type="PROSITE" id="PS50041"/>
    </source>
</evidence>
<keyword evidence="4" id="KW-1185">Reference proteome</keyword>
<dbReference type="Gene3D" id="3.10.100.10">
    <property type="entry name" value="Mannose-Binding Protein A, subunit A"/>
    <property type="match status" value="3"/>
</dbReference>
<dbReference type="SUPFAM" id="SSF56436">
    <property type="entry name" value="C-type lectin-like"/>
    <property type="match status" value="3"/>
</dbReference>
<feature type="domain" description="C-type lectin" evidence="2">
    <location>
        <begin position="189"/>
        <end position="288"/>
    </location>
</feature>
<organism evidence="3 4">
    <name type="scientific">Gadus morhua</name>
    <name type="common">Atlantic cod</name>
    <dbReference type="NCBI Taxonomy" id="8049"/>
    <lineage>
        <taxon>Eukaryota</taxon>
        <taxon>Metazoa</taxon>
        <taxon>Chordata</taxon>
        <taxon>Craniata</taxon>
        <taxon>Vertebrata</taxon>
        <taxon>Euteleostomi</taxon>
        <taxon>Actinopterygii</taxon>
        <taxon>Neopterygii</taxon>
        <taxon>Teleostei</taxon>
        <taxon>Neoteleostei</taxon>
        <taxon>Acanthomorphata</taxon>
        <taxon>Zeiogadaria</taxon>
        <taxon>Gadariae</taxon>
        <taxon>Gadiformes</taxon>
        <taxon>Gadoidei</taxon>
        <taxon>Gadidae</taxon>
        <taxon>Gadus</taxon>
    </lineage>
</organism>
<evidence type="ECO:0000313" key="4">
    <source>
        <dbReference type="Proteomes" id="UP000694546"/>
    </source>
</evidence>
<sequence>SGSNIVLIREFKSWWDAQSYCRKHHTDLPSIRNLEENSLVYQIHNGNARKWIGLHRNLRSTWSDGSDSSYRNWKDNIPPTRPAWTENNCTVALSNNGWQWADKQCNSKFNFLCNGALHQYYFVDKSLWWDAQSYCREHHTDLPSIRNMEENKLVYQIDTGLTWKWIGLHRNLWSMWSDGSDPSCTLSHCRQYGGDLATVHGPENQTRLVEVARKYNSHLWIGLYDDVESWTWSLSENANYSGGEVEPWSWPWRGHEPNNPRDREGCVRTLYGEWDIANCNDVHQFFCFDHNTNGESLVEALVVE</sequence>
<dbReference type="PANTHER" id="PTHR45784">
    <property type="entry name" value="C-TYPE LECTIN DOMAIN FAMILY 20 MEMBER A-RELATED"/>
    <property type="match status" value="1"/>
</dbReference>
<dbReference type="Ensembl" id="ENSGMOT00000064424.1">
    <property type="protein sequence ID" value="ENSGMOP00000058345.1"/>
    <property type="gene ID" value="ENSGMOG00000008447.2"/>
</dbReference>
<protein>
    <recommendedName>
        <fullName evidence="2">C-type lectin domain-containing protein</fullName>
    </recommendedName>
</protein>
<dbReference type="Proteomes" id="UP000694546">
    <property type="component" value="Chromosome 17"/>
</dbReference>
<dbReference type="PROSITE" id="PS00615">
    <property type="entry name" value="C_TYPE_LECTIN_1"/>
    <property type="match status" value="1"/>
</dbReference>
<feature type="domain" description="C-type lectin" evidence="2">
    <location>
        <begin position="1"/>
        <end position="114"/>
    </location>
</feature>
<dbReference type="SMART" id="SM00034">
    <property type="entry name" value="CLECT"/>
    <property type="match status" value="2"/>
</dbReference>
<dbReference type="Pfam" id="PF00059">
    <property type="entry name" value="Lectin_C"/>
    <property type="match status" value="3"/>
</dbReference>
<dbReference type="InterPro" id="IPR016186">
    <property type="entry name" value="C-type_lectin-like/link_sf"/>
</dbReference>
<dbReference type="AlphaFoldDB" id="A0A8C5C8N9"/>
<evidence type="ECO:0000313" key="3">
    <source>
        <dbReference type="Ensembl" id="ENSGMOP00000058345.1"/>
    </source>
</evidence>
<feature type="domain" description="C-type lectin" evidence="2">
    <location>
        <begin position="120"/>
        <end position="182"/>
    </location>
</feature>
<dbReference type="InterPro" id="IPR016187">
    <property type="entry name" value="CTDL_fold"/>
</dbReference>
<dbReference type="PROSITE" id="PS50041">
    <property type="entry name" value="C_TYPE_LECTIN_2"/>
    <property type="match status" value="3"/>
</dbReference>
<reference evidence="3" key="1">
    <citation type="submission" date="2025-08" db="UniProtKB">
        <authorList>
            <consortium name="Ensembl"/>
        </authorList>
    </citation>
    <scope>IDENTIFICATION</scope>
</reference>
<reference evidence="3" key="2">
    <citation type="submission" date="2025-09" db="UniProtKB">
        <authorList>
            <consortium name="Ensembl"/>
        </authorList>
    </citation>
    <scope>IDENTIFICATION</scope>
</reference>
<dbReference type="InterPro" id="IPR018378">
    <property type="entry name" value="C-type_lectin_CS"/>
</dbReference>
<evidence type="ECO:0000256" key="1">
    <source>
        <dbReference type="ARBA" id="ARBA00023157"/>
    </source>
</evidence>
<name>A0A8C5C8N9_GADMO</name>
<dbReference type="InterPro" id="IPR001304">
    <property type="entry name" value="C-type_lectin-like"/>
</dbReference>
<keyword evidence="1" id="KW-1015">Disulfide bond</keyword>
<dbReference type="GeneTree" id="ENSGT01150000286973"/>
<dbReference type="PANTHER" id="PTHR45784:SF3">
    <property type="entry name" value="C-TYPE LECTIN DOMAIN FAMILY 4 MEMBER K-LIKE-RELATED"/>
    <property type="match status" value="1"/>
</dbReference>
<accession>A0A8C5C8N9</accession>
<proteinExistence type="predicted"/>